<dbReference type="Gene3D" id="2.60.120.920">
    <property type="match status" value="1"/>
</dbReference>
<evidence type="ECO:0000313" key="3">
    <source>
        <dbReference type="Proteomes" id="UP001281761"/>
    </source>
</evidence>
<evidence type="ECO:0000313" key="2">
    <source>
        <dbReference type="EMBL" id="KAK2949603.1"/>
    </source>
</evidence>
<organism evidence="2 3">
    <name type="scientific">Blattamonas nauphoetae</name>
    <dbReference type="NCBI Taxonomy" id="2049346"/>
    <lineage>
        <taxon>Eukaryota</taxon>
        <taxon>Metamonada</taxon>
        <taxon>Preaxostyla</taxon>
        <taxon>Oxymonadida</taxon>
        <taxon>Blattamonas</taxon>
    </lineage>
</organism>
<reference evidence="2 3" key="1">
    <citation type="journal article" date="2022" name="bioRxiv">
        <title>Genomics of Preaxostyla Flagellates Illuminates Evolutionary Transitions and the Path Towards Mitochondrial Loss.</title>
        <authorList>
            <person name="Novak L.V.F."/>
            <person name="Treitli S.C."/>
            <person name="Pyrih J."/>
            <person name="Halakuc P."/>
            <person name="Pipaliya S.V."/>
            <person name="Vacek V."/>
            <person name="Brzon O."/>
            <person name="Soukal P."/>
            <person name="Eme L."/>
            <person name="Dacks J.B."/>
            <person name="Karnkowska A."/>
            <person name="Elias M."/>
            <person name="Hampl V."/>
        </authorList>
    </citation>
    <scope>NUCLEOTIDE SEQUENCE [LARGE SCALE GENOMIC DNA]</scope>
    <source>
        <strain evidence="2">NAU3</strain>
        <tissue evidence="2">Gut</tissue>
    </source>
</reference>
<accession>A0ABQ9XAV2</accession>
<dbReference type="EMBL" id="JARBJD010000153">
    <property type="protein sequence ID" value="KAK2949603.1"/>
    <property type="molecule type" value="Genomic_DNA"/>
</dbReference>
<dbReference type="SUPFAM" id="SSF49899">
    <property type="entry name" value="Concanavalin A-like lectins/glucanases"/>
    <property type="match status" value="1"/>
</dbReference>
<comment type="caution">
    <text evidence="2">The sequence shown here is derived from an EMBL/GenBank/DDBJ whole genome shotgun (WGS) entry which is preliminary data.</text>
</comment>
<dbReference type="InterPro" id="IPR043136">
    <property type="entry name" value="B30.2/SPRY_sf"/>
</dbReference>
<protein>
    <submittedName>
        <fullName evidence="2">Uncharacterized protein</fullName>
    </submittedName>
</protein>
<name>A0ABQ9XAV2_9EUKA</name>
<gene>
    <name evidence="2" type="ORF">BLNAU_15463</name>
</gene>
<feature type="compositionally biased region" description="Basic and acidic residues" evidence="1">
    <location>
        <begin position="421"/>
        <end position="431"/>
    </location>
</feature>
<proteinExistence type="predicted"/>
<keyword evidence="3" id="KW-1185">Reference proteome</keyword>
<dbReference type="Proteomes" id="UP001281761">
    <property type="component" value="Unassembled WGS sequence"/>
</dbReference>
<dbReference type="InterPro" id="IPR013320">
    <property type="entry name" value="ConA-like_dom_sf"/>
</dbReference>
<evidence type="ECO:0000256" key="1">
    <source>
        <dbReference type="SAM" id="MobiDB-lite"/>
    </source>
</evidence>
<sequence>MGCGSSSEKEIKETIDLNKGLEIGHAPENCLVYNKGTIESKESKIISFTFFRKIESGIWRFVIAKNGLSQKCRVGLLDGTQLFNENSVLGDSQFSLGNVIQHNSHHFCTDEMFDPTTNFTVEIDYTSRPTRCLFLGNNASFAFTHIPSSIFFSATFFQSGDKLVLSAIESLNSGSKMAPTRTFRWDDCTESTVINLQNAKHDLSEALQSVKHNLPTISPLHIVRFLDPPPFTLRPEEMIGKGEPCRLLKNRHTVKCSFPSYSLIAVGPEISRGVWMLCCRFDQTNDAGRVGIMPITFDVAPPFNPSTMKSVALYRGDKGCLVHNGRILPDLPKFKDGNVLTLILNMNKGSLHFFTDATQQTFSLRQINEPIRFCFYLFNQRSTCTILACCELKESPAKHQDNEQRVQFFGNSSPKKNGSPHKAETEMENRN</sequence>
<feature type="region of interest" description="Disordered" evidence="1">
    <location>
        <begin position="401"/>
        <end position="431"/>
    </location>
</feature>